<keyword evidence="4 5" id="KW-0472">Membrane</keyword>
<dbReference type="GO" id="GO:0022857">
    <property type="term" value="F:transmembrane transporter activity"/>
    <property type="evidence" value="ECO:0007669"/>
    <property type="project" value="InterPro"/>
</dbReference>
<evidence type="ECO:0000256" key="3">
    <source>
        <dbReference type="ARBA" id="ARBA00022989"/>
    </source>
</evidence>
<dbReference type="InterPro" id="IPR005829">
    <property type="entry name" value="Sugar_transporter_CS"/>
</dbReference>
<sequence length="199" mass="20905">MSRSDQVSVHAAPEEQQVMATEKMAKSQILKEDTAAQSLQAQPAGPLTGWKAWGMIIAVSGSTLLNVYMNGAITVAIPSIGEDLGFTQSDLAWPLQAFNLTSGCLLLLTGRLADKYGRRPVFLIGTALFTFLSIPPIFCLDAVSFNTMMGLLGIGAALMTSSGMGVLGSNLDGALKNRAIAVMAGGQSIGFCKGYLNNQ</sequence>
<dbReference type="Pfam" id="PF07690">
    <property type="entry name" value="MFS_1"/>
    <property type="match status" value="1"/>
</dbReference>
<dbReference type="Proteomes" id="UP000305948">
    <property type="component" value="Unassembled WGS sequence"/>
</dbReference>
<proteinExistence type="predicted"/>
<evidence type="ECO:0000256" key="5">
    <source>
        <dbReference type="SAM" id="Phobius"/>
    </source>
</evidence>
<evidence type="ECO:0000256" key="2">
    <source>
        <dbReference type="ARBA" id="ARBA00022692"/>
    </source>
</evidence>
<evidence type="ECO:0000313" key="7">
    <source>
        <dbReference type="EMBL" id="TFK52815.1"/>
    </source>
</evidence>
<dbReference type="SUPFAM" id="SSF103473">
    <property type="entry name" value="MFS general substrate transporter"/>
    <property type="match status" value="1"/>
</dbReference>
<keyword evidence="2 5" id="KW-0812">Transmembrane</keyword>
<feature type="transmembrane region" description="Helical" evidence="5">
    <location>
        <begin position="91"/>
        <end position="109"/>
    </location>
</feature>
<evidence type="ECO:0000256" key="1">
    <source>
        <dbReference type="ARBA" id="ARBA00004141"/>
    </source>
</evidence>
<keyword evidence="3 5" id="KW-1133">Transmembrane helix</keyword>
<dbReference type="EMBL" id="ML213508">
    <property type="protein sequence ID" value="TFK52815.1"/>
    <property type="molecule type" value="Genomic_DNA"/>
</dbReference>
<feature type="transmembrane region" description="Helical" evidence="5">
    <location>
        <begin position="121"/>
        <end position="143"/>
    </location>
</feature>
<evidence type="ECO:0000313" key="8">
    <source>
        <dbReference type="Proteomes" id="UP000305948"/>
    </source>
</evidence>
<comment type="subcellular location">
    <subcellularLocation>
        <location evidence="1">Membrane</location>
        <topology evidence="1">Multi-pass membrane protein</topology>
    </subcellularLocation>
</comment>
<dbReference type="GO" id="GO:0016020">
    <property type="term" value="C:membrane"/>
    <property type="evidence" value="ECO:0007669"/>
    <property type="project" value="UniProtKB-SubCell"/>
</dbReference>
<gene>
    <name evidence="7" type="ORF">OE88DRAFT_1733809</name>
</gene>
<dbReference type="AlphaFoldDB" id="A0A5C3N6Z5"/>
<protein>
    <submittedName>
        <fullName evidence="7">MFS general substrate transporter</fullName>
    </submittedName>
</protein>
<feature type="domain" description="Major facilitator superfamily (MFS) profile" evidence="6">
    <location>
        <begin position="55"/>
        <end position="199"/>
    </location>
</feature>
<dbReference type="PROSITE" id="PS50850">
    <property type="entry name" value="MFS"/>
    <property type="match status" value="1"/>
</dbReference>
<accession>A0A5C3N6Z5</accession>
<dbReference type="InterPro" id="IPR011701">
    <property type="entry name" value="MFS"/>
</dbReference>
<feature type="transmembrane region" description="Helical" evidence="5">
    <location>
        <begin position="149"/>
        <end position="168"/>
    </location>
</feature>
<dbReference type="PANTHER" id="PTHR42718:SF10">
    <property type="entry name" value="TRANSPORTER, PUTATIVE (AFU_ORTHOLOGUE AFUA_8G06760)-RELATED"/>
    <property type="match status" value="1"/>
</dbReference>
<evidence type="ECO:0000259" key="6">
    <source>
        <dbReference type="PROSITE" id="PS50850"/>
    </source>
</evidence>
<reference evidence="7 8" key="1">
    <citation type="journal article" date="2019" name="Nat. Ecol. Evol.">
        <title>Megaphylogeny resolves global patterns of mushroom evolution.</title>
        <authorList>
            <person name="Varga T."/>
            <person name="Krizsan K."/>
            <person name="Foldi C."/>
            <person name="Dima B."/>
            <person name="Sanchez-Garcia M."/>
            <person name="Sanchez-Ramirez S."/>
            <person name="Szollosi G.J."/>
            <person name="Szarkandi J.G."/>
            <person name="Papp V."/>
            <person name="Albert L."/>
            <person name="Andreopoulos W."/>
            <person name="Angelini C."/>
            <person name="Antonin V."/>
            <person name="Barry K.W."/>
            <person name="Bougher N.L."/>
            <person name="Buchanan P."/>
            <person name="Buyck B."/>
            <person name="Bense V."/>
            <person name="Catcheside P."/>
            <person name="Chovatia M."/>
            <person name="Cooper J."/>
            <person name="Damon W."/>
            <person name="Desjardin D."/>
            <person name="Finy P."/>
            <person name="Geml J."/>
            <person name="Haridas S."/>
            <person name="Hughes K."/>
            <person name="Justo A."/>
            <person name="Karasinski D."/>
            <person name="Kautmanova I."/>
            <person name="Kiss B."/>
            <person name="Kocsube S."/>
            <person name="Kotiranta H."/>
            <person name="LaButti K.M."/>
            <person name="Lechner B.E."/>
            <person name="Liimatainen K."/>
            <person name="Lipzen A."/>
            <person name="Lukacs Z."/>
            <person name="Mihaltcheva S."/>
            <person name="Morgado L.N."/>
            <person name="Niskanen T."/>
            <person name="Noordeloos M.E."/>
            <person name="Ohm R.A."/>
            <person name="Ortiz-Santana B."/>
            <person name="Ovrebo C."/>
            <person name="Racz N."/>
            <person name="Riley R."/>
            <person name="Savchenko A."/>
            <person name="Shiryaev A."/>
            <person name="Soop K."/>
            <person name="Spirin V."/>
            <person name="Szebenyi C."/>
            <person name="Tomsovsky M."/>
            <person name="Tulloss R.E."/>
            <person name="Uehling J."/>
            <person name="Grigoriev I.V."/>
            <person name="Vagvolgyi C."/>
            <person name="Papp T."/>
            <person name="Martin F.M."/>
            <person name="Miettinen O."/>
            <person name="Hibbett D.S."/>
            <person name="Nagy L.G."/>
        </authorList>
    </citation>
    <scope>NUCLEOTIDE SEQUENCE [LARGE SCALE GENOMIC DNA]</scope>
    <source>
        <strain evidence="7 8">OMC1185</strain>
    </source>
</reference>
<keyword evidence="8" id="KW-1185">Reference proteome</keyword>
<dbReference type="Gene3D" id="1.20.1720.10">
    <property type="entry name" value="Multidrug resistance protein D"/>
    <property type="match status" value="1"/>
</dbReference>
<dbReference type="InterPro" id="IPR036259">
    <property type="entry name" value="MFS_trans_sf"/>
</dbReference>
<feature type="transmembrane region" description="Helical" evidence="5">
    <location>
        <begin position="52"/>
        <end position="71"/>
    </location>
</feature>
<dbReference type="PANTHER" id="PTHR42718">
    <property type="entry name" value="MAJOR FACILITATOR SUPERFAMILY MULTIDRUG TRANSPORTER MFSC"/>
    <property type="match status" value="1"/>
</dbReference>
<evidence type="ECO:0000256" key="4">
    <source>
        <dbReference type="ARBA" id="ARBA00023136"/>
    </source>
</evidence>
<dbReference type="PROSITE" id="PS00216">
    <property type="entry name" value="SUGAR_TRANSPORT_1"/>
    <property type="match status" value="1"/>
</dbReference>
<name>A0A5C3N6Z5_9AGAM</name>
<dbReference type="InterPro" id="IPR020846">
    <property type="entry name" value="MFS_dom"/>
</dbReference>
<organism evidence="7 8">
    <name type="scientific">Heliocybe sulcata</name>
    <dbReference type="NCBI Taxonomy" id="5364"/>
    <lineage>
        <taxon>Eukaryota</taxon>
        <taxon>Fungi</taxon>
        <taxon>Dikarya</taxon>
        <taxon>Basidiomycota</taxon>
        <taxon>Agaricomycotina</taxon>
        <taxon>Agaricomycetes</taxon>
        <taxon>Gloeophyllales</taxon>
        <taxon>Gloeophyllaceae</taxon>
        <taxon>Heliocybe</taxon>
    </lineage>
</organism>
<dbReference type="OrthoDB" id="440755at2759"/>